<dbReference type="SUPFAM" id="SSF56954">
    <property type="entry name" value="Outer membrane efflux proteins (OEP)"/>
    <property type="match status" value="1"/>
</dbReference>
<dbReference type="GO" id="GO:0009279">
    <property type="term" value="C:cell outer membrane"/>
    <property type="evidence" value="ECO:0007669"/>
    <property type="project" value="UniProtKB-SubCell"/>
</dbReference>
<dbReference type="PANTHER" id="PTHR30026">
    <property type="entry name" value="OUTER MEMBRANE PROTEIN TOLC"/>
    <property type="match status" value="1"/>
</dbReference>
<keyword evidence="5" id="KW-0998">Cell outer membrane</keyword>
<dbReference type="PANTHER" id="PTHR30026:SF20">
    <property type="entry name" value="OUTER MEMBRANE PROTEIN TOLC"/>
    <property type="match status" value="1"/>
</dbReference>
<proteinExistence type="predicted"/>
<dbReference type="Gene3D" id="1.20.1600.10">
    <property type="entry name" value="Outer membrane efflux proteins (OEP)"/>
    <property type="match status" value="1"/>
</dbReference>
<evidence type="ECO:0000256" key="5">
    <source>
        <dbReference type="ARBA" id="ARBA00023237"/>
    </source>
</evidence>
<accession>A0A1W1EJ18</accession>
<evidence type="ECO:0000256" key="4">
    <source>
        <dbReference type="ARBA" id="ARBA00023136"/>
    </source>
</evidence>
<dbReference type="InterPro" id="IPR051906">
    <property type="entry name" value="TolC-like"/>
</dbReference>
<gene>
    <name evidence="6" type="ORF">MNB_SV-15-509</name>
</gene>
<reference evidence="6" key="1">
    <citation type="submission" date="2016-10" db="EMBL/GenBank/DDBJ databases">
        <authorList>
            <person name="de Groot N.N."/>
        </authorList>
    </citation>
    <scope>NUCLEOTIDE SEQUENCE</scope>
</reference>
<evidence type="ECO:0000313" key="6">
    <source>
        <dbReference type="EMBL" id="SHO80859.1"/>
    </source>
</evidence>
<dbReference type="GO" id="GO:1990281">
    <property type="term" value="C:efflux pump complex"/>
    <property type="evidence" value="ECO:0007669"/>
    <property type="project" value="TreeGrafter"/>
</dbReference>
<keyword evidence="2" id="KW-1134">Transmembrane beta strand</keyword>
<protein>
    <submittedName>
        <fullName evidence="6">Uncharacterized protein</fullName>
    </submittedName>
</protein>
<keyword evidence="3" id="KW-0812">Transmembrane</keyword>
<dbReference type="EMBL" id="FRYL01000021">
    <property type="protein sequence ID" value="SHO80859.1"/>
    <property type="molecule type" value="Genomic_DNA"/>
</dbReference>
<name>A0A1W1EJ18_9ZZZZ</name>
<organism evidence="6">
    <name type="scientific">hydrothermal vent metagenome</name>
    <dbReference type="NCBI Taxonomy" id="652676"/>
    <lineage>
        <taxon>unclassified sequences</taxon>
        <taxon>metagenomes</taxon>
        <taxon>ecological metagenomes</taxon>
    </lineage>
</organism>
<evidence type="ECO:0000256" key="1">
    <source>
        <dbReference type="ARBA" id="ARBA00004442"/>
    </source>
</evidence>
<dbReference type="GO" id="GO:0015562">
    <property type="term" value="F:efflux transmembrane transporter activity"/>
    <property type="evidence" value="ECO:0007669"/>
    <property type="project" value="InterPro"/>
</dbReference>
<comment type="subcellular location">
    <subcellularLocation>
        <location evidence="1">Cell outer membrane</location>
    </subcellularLocation>
</comment>
<dbReference type="AlphaFoldDB" id="A0A1W1EJ18"/>
<sequence>MKKIVILSIIIGVTQANEFDDILSTNNQKIIKYQKKQNQLNSDKLEKSWINPITISYSKNYSHQFKNSRVDTGSFSIGINQPIFKSGGIYFAMKYANIVHKLGDTNIDIAKKSMIINALSTLYNISKAKLQKAKLSLLIKNDNIDIKQKEDKYNSGLIDSSFLDQAIIKKNSDELALLELDLKIVKLQNAFSLLSDKNPNSIKLPKLKLIKASRYKGKNLELIKKKFEAQEKKYSSKLIWTQYLPTISVEARYNDSDPSPFFNSPNIKEAYYTYGFRISMPISINSLKDIEASKVAYMEAQTKLIEKRIEIDNEYKLAITNLNILKKKIALTKKDEKLYRRLYNSTKNLQKAGEKTKFDTELMLNSLNIKKYDKKIYQLDIELQLLSLYSKVI</sequence>
<dbReference type="GO" id="GO:0015288">
    <property type="term" value="F:porin activity"/>
    <property type="evidence" value="ECO:0007669"/>
    <property type="project" value="TreeGrafter"/>
</dbReference>
<evidence type="ECO:0000256" key="2">
    <source>
        <dbReference type="ARBA" id="ARBA00022452"/>
    </source>
</evidence>
<evidence type="ECO:0000256" key="3">
    <source>
        <dbReference type="ARBA" id="ARBA00022692"/>
    </source>
</evidence>
<keyword evidence="4" id="KW-0472">Membrane</keyword>